<name>A0A5B9DN31_9HYPH</name>
<dbReference type="PANTHER" id="PTHR12110:SF53">
    <property type="entry name" value="BLR5974 PROTEIN"/>
    <property type="match status" value="1"/>
</dbReference>
<dbReference type="Pfam" id="PF01261">
    <property type="entry name" value="AP_endonuc_2"/>
    <property type="match status" value="1"/>
</dbReference>
<dbReference type="Gene3D" id="3.20.20.150">
    <property type="entry name" value="Divalent-metal-dependent TIM barrel enzymes"/>
    <property type="match status" value="1"/>
</dbReference>
<dbReference type="SUPFAM" id="SSF51658">
    <property type="entry name" value="Xylose isomerase-like"/>
    <property type="match status" value="1"/>
</dbReference>
<dbReference type="PANTHER" id="PTHR12110">
    <property type="entry name" value="HYDROXYPYRUVATE ISOMERASE"/>
    <property type="match status" value="1"/>
</dbReference>
<dbReference type="KEGG" id="yti:FNA67_07935"/>
<dbReference type="AlphaFoldDB" id="A0A5B9DN31"/>
<dbReference type="Proteomes" id="UP000321062">
    <property type="component" value="Chromosome"/>
</dbReference>
<dbReference type="OrthoDB" id="7945564at2"/>
<keyword evidence="2" id="KW-1185">Reference proteome</keyword>
<reference evidence="1 2" key="1">
    <citation type="journal article" date="2015" name="Int. J. Syst. Evol. Microbiol.">
        <title>Youhaiella tibetensis gen. nov., sp. nov., isolated from subsurface sediment.</title>
        <authorList>
            <person name="Wang Y.X."/>
            <person name="Huang F.Q."/>
            <person name="Nogi Y."/>
            <person name="Pang S.J."/>
            <person name="Wang P.K."/>
            <person name="Lv J."/>
        </authorList>
    </citation>
    <scope>NUCLEOTIDE SEQUENCE [LARGE SCALE GENOMIC DNA]</scope>
    <source>
        <strain evidence="2">fig4</strain>
    </source>
</reference>
<dbReference type="EMBL" id="CP041690">
    <property type="protein sequence ID" value="QEE20109.1"/>
    <property type="molecule type" value="Genomic_DNA"/>
</dbReference>
<evidence type="ECO:0000313" key="1">
    <source>
        <dbReference type="EMBL" id="QEE20109.1"/>
    </source>
</evidence>
<protein>
    <submittedName>
        <fullName evidence="1">Sugar phosphate isomerase/epimerase</fullName>
    </submittedName>
</protein>
<dbReference type="InterPro" id="IPR013022">
    <property type="entry name" value="Xyl_isomerase-like_TIM-brl"/>
</dbReference>
<dbReference type="GO" id="GO:0016853">
    <property type="term" value="F:isomerase activity"/>
    <property type="evidence" value="ECO:0007669"/>
    <property type="project" value="UniProtKB-KW"/>
</dbReference>
<accession>A0A5B9DN31</accession>
<evidence type="ECO:0000313" key="2">
    <source>
        <dbReference type="Proteomes" id="UP000321062"/>
    </source>
</evidence>
<gene>
    <name evidence="1" type="ORF">FNA67_07935</name>
</gene>
<sequence length="358" mass="39622">MRIGVDGRKIPEAAQRGPVDSLDHGKSFGIGGLFYRTVLDMSPTLDRGELRAIRQRADELGMYVETGLGKVNPYASPEAPELRRAGDGDIVLGFRRMMEACVEIGCTDLWIATANYKTVYAGKWAYDRFRTDVTWAEQLAATEGFLHKLAPIARDLGIHMNMETHEEITTFELLRLIEAVGEDVMGVVLDTLNPMQRGEHPVWAARRVAPYVRQTHIKDAYLAHVPGGITIQARACGDGVIDFGEVLKVLAAHNATVNLSLECAGPRDASFVPRHTLIEVFEPDWLANHPDLTIEEYAAFLELVHTYARRIASGEVPTWDQYVAAPFGYDESIATIKKSTAHLRAICSELNLPLEAAP</sequence>
<dbReference type="RefSeq" id="WP_147655664.1">
    <property type="nucleotide sequence ID" value="NZ_BMFM01000001.1"/>
</dbReference>
<dbReference type="InterPro" id="IPR050312">
    <property type="entry name" value="IolE/XylAMocC-like"/>
</dbReference>
<organism evidence="1 2">
    <name type="scientific">Paradevosia tibetensis</name>
    <dbReference type="NCBI Taxonomy" id="1447062"/>
    <lineage>
        <taxon>Bacteria</taxon>
        <taxon>Pseudomonadati</taxon>
        <taxon>Pseudomonadota</taxon>
        <taxon>Alphaproteobacteria</taxon>
        <taxon>Hyphomicrobiales</taxon>
        <taxon>Devosiaceae</taxon>
        <taxon>Paradevosia</taxon>
    </lineage>
</organism>
<dbReference type="InterPro" id="IPR036237">
    <property type="entry name" value="Xyl_isomerase-like_sf"/>
</dbReference>
<proteinExistence type="predicted"/>
<keyword evidence="1" id="KW-0413">Isomerase</keyword>